<comment type="caution">
    <text evidence="3">The sequence shown here is derived from an EMBL/GenBank/DDBJ whole genome shotgun (WGS) entry which is preliminary data.</text>
</comment>
<accession>A0A135UIV5</accession>
<gene>
    <name evidence="3" type="ORF">CNYM01_01615</name>
</gene>
<dbReference type="Proteomes" id="UP000070054">
    <property type="component" value="Unassembled WGS sequence"/>
</dbReference>
<sequence>MWGYFNVIGIRYPLFSYVDRSRPTENRPSTIQKLREISEEIGPVRQMLLDGVKDIDEAQQKLQGTYEEIDEAQQKLRDTLASNEAAHQEHQAMRQQQAGEFSIPLRGLGSRSADTNQGILSRAMSSTGVALSARLHRRRRSGTSSSSDLPLHRRQEIDVDELEGQFSAFSRFGGQYSAPR</sequence>
<organism evidence="3 4">
    <name type="scientific">Colletotrichum nymphaeae SA-01</name>
    <dbReference type="NCBI Taxonomy" id="1460502"/>
    <lineage>
        <taxon>Eukaryota</taxon>
        <taxon>Fungi</taxon>
        <taxon>Dikarya</taxon>
        <taxon>Ascomycota</taxon>
        <taxon>Pezizomycotina</taxon>
        <taxon>Sordariomycetes</taxon>
        <taxon>Hypocreomycetidae</taxon>
        <taxon>Glomerellales</taxon>
        <taxon>Glomerellaceae</taxon>
        <taxon>Colletotrichum</taxon>
        <taxon>Colletotrichum acutatum species complex</taxon>
    </lineage>
</organism>
<feature type="region of interest" description="Disordered" evidence="2">
    <location>
        <begin position="132"/>
        <end position="152"/>
    </location>
</feature>
<evidence type="ECO:0000256" key="2">
    <source>
        <dbReference type="SAM" id="MobiDB-lite"/>
    </source>
</evidence>
<evidence type="ECO:0000256" key="1">
    <source>
        <dbReference type="SAM" id="Coils"/>
    </source>
</evidence>
<protein>
    <submittedName>
        <fullName evidence="3">Uncharacterized protein</fullName>
    </submittedName>
</protein>
<dbReference type="EMBL" id="JEMN01000524">
    <property type="protein sequence ID" value="KXH60333.1"/>
    <property type="molecule type" value="Genomic_DNA"/>
</dbReference>
<evidence type="ECO:0000313" key="3">
    <source>
        <dbReference type="EMBL" id="KXH60333.1"/>
    </source>
</evidence>
<keyword evidence="4" id="KW-1185">Reference proteome</keyword>
<proteinExistence type="predicted"/>
<name>A0A135UIV5_9PEZI</name>
<reference evidence="3 4" key="1">
    <citation type="submission" date="2014-02" db="EMBL/GenBank/DDBJ databases">
        <title>The genome sequence of Colletotrichum nymphaeae SA-01.</title>
        <authorList>
            <person name="Baroncelli R."/>
            <person name="Thon M.R."/>
        </authorList>
    </citation>
    <scope>NUCLEOTIDE SEQUENCE [LARGE SCALE GENOMIC DNA]</scope>
    <source>
        <strain evidence="3 4">SA-01</strain>
    </source>
</reference>
<feature type="coiled-coil region" evidence="1">
    <location>
        <begin position="55"/>
        <end position="89"/>
    </location>
</feature>
<evidence type="ECO:0000313" key="4">
    <source>
        <dbReference type="Proteomes" id="UP000070054"/>
    </source>
</evidence>
<dbReference type="AlphaFoldDB" id="A0A135UIV5"/>
<keyword evidence="1" id="KW-0175">Coiled coil</keyword>